<sequence>MTSSQRATSTIPSPSDLDPLSSDPSEGEVLGVPSADSVTEDGFVHIHTSPVQRDAAMKALSSILNSKEDDTIVDGNWVALSSPAMKVRALGETESPSNSPRVTSVSAAFKDDTCPRTLTYEQMKSSSTDASADIDPTKRETYLSEEEFLSVFGMSKVQFYTLPKWKQDQRKLHLDLF</sequence>
<keyword evidence="5" id="KW-1185">Reference proteome</keyword>
<evidence type="ECO:0000256" key="1">
    <source>
        <dbReference type="SAM" id="MobiDB-lite"/>
    </source>
</evidence>
<organism evidence="3">
    <name type="scientific">Physcomitrium patens</name>
    <name type="common">Spreading-leaved earth moss</name>
    <name type="synonym">Physcomitrella patens</name>
    <dbReference type="NCBI Taxonomy" id="3218"/>
    <lineage>
        <taxon>Eukaryota</taxon>
        <taxon>Viridiplantae</taxon>
        <taxon>Streptophyta</taxon>
        <taxon>Embryophyta</taxon>
        <taxon>Bryophyta</taxon>
        <taxon>Bryophytina</taxon>
        <taxon>Bryopsida</taxon>
        <taxon>Funariidae</taxon>
        <taxon>Funariales</taxon>
        <taxon>Funariaceae</taxon>
        <taxon>Physcomitrium</taxon>
    </lineage>
</organism>
<dbReference type="HOGENOM" id="CLU_1520320_0_0_1"/>
<dbReference type="Gramene" id="Pp3c17_11440V3.1">
    <property type="protein sequence ID" value="Pp3c17_11440V3.1"/>
    <property type="gene ID" value="Pp3c17_11440"/>
</dbReference>
<dbReference type="InterPro" id="IPR036886">
    <property type="entry name" value="Villin_headpiece_dom_sf"/>
</dbReference>
<dbReference type="Gramene" id="Pp3c17_11440V3.4">
    <property type="protein sequence ID" value="Pp3c17_11440V3.4"/>
    <property type="gene ID" value="Pp3c17_11440"/>
</dbReference>
<protein>
    <recommendedName>
        <fullName evidence="2">HP domain-containing protein</fullName>
    </recommendedName>
</protein>
<evidence type="ECO:0000313" key="3">
    <source>
        <dbReference type="EMBL" id="PNR36082.1"/>
    </source>
</evidence>
<dbReference type="Gramene" id="Pp3c17_11440V3.5">
    <property type="protein sequence ID" value="Pp3c17_11440V3.5"/>
    <property type="gene ID" value="Pp3c17_11440"/>
</dbReference>
<reference evidence="3 5" key="1">
    <citation type="journal article" date="2008" name="Science">
        <title>The Physcomitrella genome reveals evolutionary insights into the conquest of land by plants.</title>
        <authorList>
            <person name="Rensing S."/>
            <person name="Lang D."/>
            <person name="Zimmer A."/>
            <person name="Terry A."/>
            <person name="Salamov A."/>
            <person name="Shapiro H."/>
            <person name="Nishiyama T."/>
            <person name="Perroud P.-F."/>
            <person name="Lindquist E."/>
            <person name="Kamisugi Y."/>
            <person name="Tanahashi T."/>
            <person name="Sakakibara K."/>
            <person name="Fujita T."/>
            <person name="Oishi K."/>
            <person name="Shin-I T."/>
            <person name="Kuroki Y."/>
            <person name="Toyoda A."/>
            <person name="Suzuki Y."/>
            <person name="Hashimoto A."/>
            <person name="Yamaguchi K."/>
            <person name="Sugano A."/>
            <person name="Kohara Y."/>
            <person name="Fujiyama A."/>
            <person name="Anterola A."/>
            <person name="Aoki S."/>
            <person name="Ashton N."/>
            <person name="Barbazuk W.B."/>
            <person name="Barker E."/>
            <person name="Bennetzen J."/>
            <person name="Bezanilla M."/>
            <person name="Blankenship R."/>
            <person name="Cho S.H."/>
            <person name="Dutcher S."/>
            <person name="Estelle M."/>
            <person name="Fawcett J.A."/>
            <person name="Gundlach H."/>
            <person name="Hanada K."/>
            <person name="Heyl A."/>
            <person name="Hicks K.A."/>
            <person name="Hugh J."/>
            <person name="Lohr M."/>
            <person name="Mayer K."/>
            <person name="Melkozernov A."/>
            <person name="Murata T."/>
            <person name="Nelson D."/>
            <person name="Pils B."/>
            <person name="Prigge M."/>
            <person name="Reiss B."/>
            <person name="Renner T."/>
            <person name="Rombauts S."/>
            <person name="Rushton P."/>
            <person name="Sanderfoot A."/>
            <person name="Schween G."/>
            <person name="Shiu S.-H."/>
            <person name="Stueber K."/>
            <person name="Theodoulou F.L."/>
            <person name="Tu H."/>
            <person name="Van de Peer Y."/>
            <person name="Verrier P.J."/>
            <person name="Waters E."/>
            <person name="Wood A."/>
            <person name="Yang L."/>
            <person name="Cove D."/>
            <person name="Cuming A."/>
            <person name="Hasebe M."/>
            <person name="Lucas S."/>
            <person name="Mishler D.B."/>
            <person name="Reski R."/>
            <person name="Grigoriev I."/>
            <person name="Quatrano R.S."/>
            <person name="Boore J.L."/>
        </authorList>
    </citation>
    <scope>NUCLEOTIDE SEQUENCE [LARGE SCALE GENOMIC DNA]</scope>
    <source>
        <strain evidence="4 5">cv. Gransden 2004</strain>
    </source>
</reference>
<feature type="region of interest" description="Disordered" evidence="1">
    <location>
        <begin position="1"/>
        <end position="36"/>
    </location>
</feature>
<evidence type="ECO:0000259" key="2">
    <source>
        <dbReference type="PROSITE" id="PS51089"/>
    </source>
</evidence>
<dbReference type="EMBL" id="ABEU02000017">
    <property type="protein sequence ID" value="PNR36082.1"/>
    <property type="molecule type" value="Genomic_DNA"/>
</dbReference>
<dbReference type="STRING" id="3218.A9SQR9"/>
<accession>A9SQR9</accession>
<feature type="domain" description="HP" evidence="2">
    <location>
        <begin position="112"/>
        <end position="177"/>
    </location>
</feature>
<dbReference type="Gene3D" id="1.10.950.10">
    <property type="entry name" value="Villin headpiece domain"/>
    <property type="match status" value="1"/>
</dbReference>
<dbReference type="EnsemblPlants" id="Pp3c17_11440V3.4">
    <property type="protein sequence ID" value="Pp3c17_11440V3.4"/>
    <property type="gene ID" value="Pp3c17_11440"/>
</dbReference>
<dbReference type="RefSeq" id="XP_024399776.1">
    <property type="nucleotide sequence ID" value="XM_024544008.2"/>
</dbReference>
<dbReference type="EnsemblPlants" id="Pp3c17_11440V3.5">
    <property type="protein sequence ID" value="Pp3c17_11440V3.5"/>
    <property type="gene ID" value="Pp3c17_11440"/>
</dbReference>
<dbReference type="GO" id="GO:0003779">
    <property type="term" value="F:actin binding"/>
    <property type="evidence" value="ECO:0007669"/>
    <property type="project" value="InterPro"/>
</dbReference>
<dbReference type="AlphaFoldDB" id="A9SQR9"/>
<dbReference type="SUPFAM" id="SSF47050">
    <property type="entry name" value="VHP, Villin headpiece domain"/>
    <property type="match status" value="1"/>
</dbReference>
<proteinExistence type="predicted"/>
<dbReference type="GO" id="GO:0007010">
    <property type="term" value="P:cytoskeleton organization"/>
    <property type="evidence" value="ECO:0007669"/>
    <property type="project" value="InterPro"/>
</dbReference>
<dbReference type="Pfam" id="PF02209">
    <property type="entry name" value="VHP"/>
    <property type="match status" value="1"/>
</dbReference>
<dbReference type="InterPro" id="IPR003128">
    <property type="entry name" value="Villin_headpiece"/>
</dbReference>
<dbReference type="KEGG" id="ppp:112293981"/>
<dbReference type="PaxDb" id="3218-PP1S105_43V6.2"/>
<evidence type="ECO:0000313" key="4">
    <source>
        <dbReference type="EnsemblPlants" id="Pp3c17_11440V3.1"/>
    </source>
</evidence>
<dbReference type="eggNOG" id="KOG0443">
    <property type="taxonomic scope" value="Eukaryota"/>
</dbReference>
<dbReference type="EnsemblPlants" id="Pp3c17_11440V3.3">
    <property type="protein sequence ID" value="Pp3c17_11440V3.3"/>
    <property type="gene ID" value="Pp3c17_11440"/>
</dbReference>
<name>A9SQR9_PHYPA</name>
<reference evidence="4" key="3">
    <citation type="submission" date="2020-12" db="UniProtKB">
        <authorList>
            <consortium name="EnsemblPlants"/>
        </authorList>
    </citation>
    <scope>IDENTIFICATION</scope>
</reference>
<feature type="compositionally biased region" description="Low complexity" evidence="1">
    <location>
        <begin position="12"/>
        <end position="24"/>
    </location>
</feature>
<gene>
    <name evidence="4" type="primary">LOC112293981</name>
    <name evidence="3" type="ORF">PHYPA_021932</name>
</gene>
<dbReference type="OrthoDB" id="783549at2759"/>
<dbReference type="PROSITE" id="PS51089">
    <property type="entry name" value="HP"/>
    <property type="match status" value="1"/>
</dbReference>
<dbReference type="RefSeq" id="XP_073396609.1">
    <property type="nucleotide sequence ID" value="XM_073540508.1"/>
</dbReference>
<dbReference type="EnsemblPlants" id="Pp3c17_11440V3.1">
    <property type="protein sequence ID" value="Pp3c17_11440V3.1"/>
    <property type="gene ID" value="Pp3c17_11440"/>
</dbReference>
<dbReference type="Gramene" id="Pp3c17_11440V3.2">
    <property type="protein sequence ID" value="Pp3c17_11440V3.2"/>
    <property type="gene ID" value="Pp3c17_11440"/>
</dbReference>
<dbReference type="GeneID" id="112293981"/>
<dbReference type="Proteomes" id="UP000006727">
    <property type="component" value="Chromosome 17"/>
</dbReference>
<evidence type="ECO:0000313" key="5">
    <source>
        <dbReference type="Proteomes" id="UP000006727"/>
    </source>
</evidence>
<feature type="compositionally biased region" description="Polar residues" evidence="1">
    <location>
        <begin position="1"/>
        <end position="11"/>
    </location>
</feature>
<dbReference type="EnsemblPlants" id="Pp3c17_11440V3.2">
    <property type="protein sequence ID" value="Pp3c17_11440V3.2"/>
    <property type="gene ID" value="Pp3c17_11440"/>
</dbReference>
<dbReference type="Gramene" id="Pp3c17_11440V3.3">
    <property type="protein sequence ID" value="Pp3c17_11440V3.3"/>
    <property type="gene ID" value="Pp3c17_11440"/>
</dbReference>
<dbReference type="RefSeq" id="XP_024399778.1">
    <property type="nucleotide sequence ID" value="XM_024544010.2"/>
</dbReference>
<reference evidence="3 5" key="2">
    <citation type="journal article" date="2018" name="Plant J.">
        <title>The Physcomitrella patens chromosome-scale assembly reveals moss genome structure and evolution.</title>
        <authorList>
            <person name="Lang D."/>
            <person name="Ullrich K.K."/>
            <person name="Murat F."/>
            <person name="Fuchs J."/>
            <person name="Jenkins J."/>
            <person name="Haas F.B."/>
            <person name="Piednoel M."/>
            <person name="Gundlach H."/>
            <person name="Van Bel M."/>
            <person name="Meyberg R."/>
            <person name="Vives C."/>
            <person name="Morata J."/>
            <person name="Symeonidi A."/>
            <person name="Hiss M."/>
            <person name="Muchero W."/>
            <person name="Kamisugi Y."/>
            <person name="Saleh O."/>
            <person name="Blanc G."/>
            <person name="Decker E.L."/>
            <person name="van Gessel N."/>
            <person name="Grimwood J."/>
            <person name="Hayes R.D."/>
            <person name="Graham S.W."/>
            <person name="Gunter L.E."/>
            <person name="McDaniel S.F."/>
            <person name="Hoernstein S.N.W."/>
            <person name="Larsson A."/>
            <person name="Li F.W."/>
            <person name="Perroud P.F."/>
            <person name="Phillips J."/>
            <person name="Ranjan P."/>
            <person name="Rokshar D.S."/>
            <person name="Rothfels C.J."/>
            <person name="Schneider L."/>
            <person name="Shu S."/>
            <person name="Stevenson D.W."/>
            <person name="Thummler F."/>
            <person name="Tillich M."/>
            <person name="Villarreal Aguilar J.C."/>
            <person name="Widiez T."/>
            <person name="Wong G.K."/>
            <person name="Wymore A."/>
            <person name="Zhang Y."/>
            <person name="Zimmer A.D."/>
            <person name="Quatrano R.S."/>
            <person name="Mayer K.F.X."/>
            <person name="Goodstein D."/>
            <person name="Casacuberta J.M."/>
            <person name="Vandepoele K."/>
            <person name="Reski R."/>
            <person name="Cuming A.C."/>
            <person name="Tuskan G.A."/>
            <person name="Maumus F."/>
            <person name="Salse J."/>
            <person name="Schmutz J."/>
            <person name="Rensing S.A."/>
        </authorList>
    </citation>
    <scope>NUCLEOTIDE SEQUENCE [LARGE SCALE GENOMIC DNA]</scope>
    <source>
        <strain evidence="4 5">cv. Gransden 2004</strain>
    </source>
</reference>
<dbReference type="SMART" id="SM00153">
    <property type="entry name" value="VHP"/>
    <property type="match status" value="1"/>
</dbReference>